<accession>A0AAW2H7Q5</accession>
<evidence type="ECO:0000256" key="1">
    <source>
        <dbReference type="ARBA" id="ARBA00022737"/>
    </source>
</evidence>
<keyword evidence="2 3" id="KW-0802">TPR repeat</keyword>
<sequence>MSVKDIRDAISSNTRYFSKEDLCSLERILDTATAKETEEMRQRSNVDKELASRKKERGNTEYKGGNYLEAIESYTEAIAADPFDEVLYSNRAAAYAMLKVNDQGIDDCLTAVKLNPTFAKAYIRLGDFYAETDHDTAHKYYKKAQLLEPDNRNVENEEVVKFMSSESFKNIVGSISRGELNVSEKLKGLGLE</sequence>
<feature type="repeat" description="TPR" evidence="3">
    <location>
        <begin position="119"/>
        <end position="151"/>
    </location>
</feature>
<dbReference type="Gene3D" id="1.25.40.10">
    <property type="entry name" value="Tetratricopeptide repeat domain"/>
    <property type="match status" value="1"/>
</dbReference>
<feature type="repeat" description="TPR" evidence="3">
    <location>
        <begin position="51"/>
        <end position="84"/>
    </location>
</feature>
<proteinExistence type="predicted"/>
<dbReference type="PANTHER" id="PTHR45831:SF5">
    <property type="entry name" value="STI1 DOMAIN-CONTAINING PROTEIN"/>
    <property type="match status" value="1"/>
</dbReference>
<name>A0AAW2H7Q5_9NEOP</name>
<dbReference type="InterPro" id="IPR011990">
    <property type="entry name" value="TPR-like_helical_dom_sf"/>
</dbReference>
<keyword evidence="1" id="KW-0677">Repeat</keyword>
<dbReference type="InterPro" id="IPR047150">
    <property type="entry name" value="SGT"/>
</dbReference>
<dbReference type="GO" id="GO:0060090">
    <property type="term" value="F:molecular adaptor activity"/>
    <property type="evidence" value="ECO:0007669"/>
    <property type="project" value="TreeGrafter"/>
</dbReference>
<protein>
    <recommendedName>
        <fullName evidence="5">Tetratricopeptide repeat protein</fullName>
    </recommendedName>
</protein>
<dbReference type="SUPFAM" id="SSF48452">
    <property type="entry name" value="TPR-like"/>
    <property type="match status" value="1"/>
</dbReference>
<dbReference type="PANTHER" id="PTHR45831">
    <property type="entry name" value="LD24721P"/>
    <property type="match status" value="1"/>
</dbReference>
<evidence type="ECO:0000313" key="4">
    <source>
        <dbReference type="EMBL" id="KAL0265756.1"/>
    </source>
</evidence>
<dbReference type="PROSITE" id="PS50005">
    <property type="entry name" value="TPR"/>
    <property type="match status" value="2"/>
</dbReference>
<dbReference type="Pfam" id="PF13181">
    <property type="entry name" value="TPR_8"/>
    <property type="match status" value="1"/>
</dbReference>
<dbReference type="AlphaFoldDB" id="A0AAW2H7Q5"/>
<dbReference type="Pfam" id="PF13414">
    <property type="entry name" value="TPR_11"/>
    <property type="match status" value="1"/>
</dbReference>
<organism evidence="4">
    <name type="scientific">Menopon gallinae</name>
    <name type="common">poultry shaft louse</name>
    <dbReference type="NCBI Taxonomy" id="328185"/>
    <lineage>
        <taxon>Eukaryota</taxon>
        <taxon>Metazoa</taxon>
        <taxon>Ecdysozoa</taxon>
        <taxon>Arthropoda</taxon>
        <taxon>Hexapoda</taxon>
        <taxon>Insecta</taxon>
        <taxon>Pterygota</taxon>
        <taxon>Neoptera</taxon>
        <taxon>Paraneoptera</taxon>
        <taxon>Psocodea</taxon>
        <taxon>Troctomorpha</taxon>
        <taxon>Phthiraptera</taxon>
        <taxon>Amblycera</taxon>
        <taxon>Menoponidae</taxon>
        <taxon>Menopon</taxon>
    </lineage>
</organism>
<evidence type="ECO:0000256" key="3">
    <source>
        <dbReference type="PROSITE-ProRule" id="PRU00339"/>
    </source>
</evidence>
<reference evidence="4" key="1">
    <citation type="journal article" date="2024" name="Gigascience">
        <title>Chromosome-level genome of the poultry shaft louse Menopon gallinae provides insight into the host-switching and adaptive evolution of parasitic lice.</title>
        <authorList>
            <person name="Xu Y."/>
            <person name="Ma L."/>
            <person name="Liu S."/>
            <person name="Liang Y."/>
            <person name="Liu Q."/>
            <person name="He Z."/>
            <person name="Tian L."/>
            <person name="Duan Y."/>
            <person name="Cai W."/>
            <person name="Li H."/>
            <person name="Song F."/>
        </authorList>
    </citation>
    <scope>NUCLEOTIDE SEQUENCE</scope>
    <source>
        <strain evidence="4">Cailab_2023a</strain>
    </source>
</reference>
<gene>
    <name evidence="4" type="ORF">PYX00_011471</name>
</gene>
<dbReference type="GO" id="GO:0072380">
    <property type="term" value="C:TRC complex"/>
    <property type="evidence" value="ECO:0007669"/>
    <property type="project" value="TreeGrafter"/>
</dbReference>
<evidence type="ECO:0000256" key="2">
    <source>
        <dbReference type="ARBA" id="ARBA00022803"/>
    </source>
</evidence>
<dbReference type="GO" id="GO:0016020">
    <property type="term" value="C:membrane"/>
    <property type="evidence" value="ECO:0007669"/>
    <property type="project" value="TreeGrafter"/>
</dbReference>
<dbReference type="SMART" id="SM00028">
    <property type="entry name" value="TPR"/>
    <property type="match status" value="3"/>
</dbReference>
<dbReference type="InterPro" id="IPR019734">
    <property type="entry name" value="TPR_rpt"/>
</dbReference>
<dbReference type="GO" id="GO:0006620">
    <property type="term" value="P:post-translational protein targeting to endoplasmic reticulum membrane"/>
    <property type="evidence" value="ECO:0007669"/>
    <property type="project" value="TreeGrafter"/>
</dbReference>
<comment type="caution">
    <text evidence="4">The sequence shown here is derived from an EMBL/GenBank/DDBJ whole genome shotgun (WGS) entry which is preliminary data.</text>
</comment>
<evidence type="ECO:0008006" key="5">
    <source>
        <dbReference type="Google" id="ProtNLM"/>
    </source>
</evidence>
<dbReference type="EMBL" id="JARGDH010000006">
    <property type="protein sequence ID" value="KAL0265756.1"/>
    <property type="molecule type" value="Genomic_DNA"/>
</dbReference>